<evidence type="ECO:0000256" key="1">
    <source>
        <dbReference type="SAM" id="SignalP"/>
    </source>
</evidence>
<dbReference type="PROSITE" id="PS51257">
    <property type="entry name" value="PROKAR_LIPOPROTEIN"/>
    <property type="match status" value="1"/>
</dbReference>
<sequence>MRNILAGTIIVFLSIAGCQASQQATQYEKRIGDIDFDPKSDDKNFELCYPNTIQQYFAFTSDKCFTDYKPYIDSVFFASYRSIPLKESGLIRIRFVVNCKGQTDRFRLLAMNMRYEPMRFNKRITSQLLSIIKSIKVWQVQMVNGQPVDYYQYLIFKIRNGQLIEILP</sequence>
<dbReference type="Proteomes" id="UP001325680">
    <property type="component" value="Chromosome"/>
</dbReference>
<organism evidence="2 3">
    <name type="scientific">Niabella yanshanensis</name>
    <dbReference type="NCBI Taxonomy" id="577386"/>
    <lineage>
        <taxon>Bacteria</taxon>
        <taxon>Pseudomonadati</taxon>
        <taxon>Bacteroidota</taxon>
        <taxon>Chitinophagia</taxon>
        <taxon>Chitinophagales</taxon>
        <taxon>Chitinophagaceae</taxon>
        <taxon>Niabella</taxon>
    </lineage>
</organism>
<evidence type="ECO:0008006" key="4">
    <source>
        <dbReference type="Google" id="ProtNLM"/>
    </source>
</evidence>
<reference evidence="2 3" key="1">
    <citation type="submission" date="2023-12" db="EMBL/GenBank/DDBJ databases">
        <title>Genome sequencing and assembly of bacterial species from a model synthetic community.</title>
        <authorList>
            <person name="Hogle S.L."/>
        </authorList>
    </citation>
    <scope>NUCLEOTIDE SEQUENCE [LARGE SCALE GENOMIC DNA]</scope>
    <source>
        <strain evidence="2 3">HAMBI_3031</strain>
    </source>
</reference>
<name>A0ABZ0WAK0_9BACT</name>
<protein>
    <recommendedName>
        <fullName evidence="4">TonB C-terminal domain-containing protein</fullName>
    </recommendedName>
</protein>
<keyword evidence="1" id="KW-0732">Signal</keyword>
<dbReference type="RefSeq" id="WP_114792024.1">
    <property type="nucleotide sequence ID" value="NZ_CP139960.1"/>
</dbReference>
<dbReference type="EMBL" id="CP139960">
    <property type="protein sequence ID" value="WQD40323.1"/>
    <property type="molecule type" value="Genomic_DNA"/>
</dbReference>
<gene>
    <name evidence="2" type="ORF">U0035_09220</name>
</gene>
<evidence type="ECO:0000313" key="3">
    <source>
        <dbReference type="Proteomes" id="UP001325680"/>
    </source>
</evidence>
<accession>A0ABZ0WAK0</accession>
<evidence type="ECO:0000313" key="2">
    <source>
        <dbReference type="EMBL" id="WQD40323.1"/>
    </source>
</evidence>
<feature type="signal peptide" evidence="1">
    <location>
        <begin position="1"/>
        <end position="20"/>
    </location>
</feature>
<keyword evidence="3" id="KW-1185">Reference proteome</keyword>
<proteinExistence type="predicted"/>
<feature type="chain" id="PRO_5045545243" description="TonB C-terminal domain-containing protein" evidence="1">
    <location>
        <begin position="21"/>
        <end position="168"/>
    </location>
</feature>